<accession>A0ABU2CX11</accession>
<evidence type="ECO:0000313" key="6">
    <source>
        <dbReference type="Proteomes" id="UP001246244"/>
    </source>
</evidence>
<keyword evidence="1" id="KW-0732">Signal</keyword>
<dbReference type="CDD" id="cd14955">
    <property type="entry name" value="NHL_like_4"/>
    <property type="match status" value="1"/>
</dbReference>
<dbReference type="Pfam" id="PF18911">
    <property type="entry name" value="PKD_4"/>
    <property type="match status" value="4"/>
</dbReference>
<dbReference type="PANTHER" id="PTHR10680">
    <property type="entry name" value="PEPTIDYL-GLYCINE ALPHA-AMIDATING MONOOXYGENASE"/>
    <property type="match status" value="1"/>
</dbReference>
<keyword evidence="3" id="KW-0325">Glycoprotein</keyword>
<dbReference type="SMART" id="SM00089">
    <property type="entry name" value="PKD"/>
    <property type="match status" value="4"/>
</dbReference>
<dbReference type="Pfam" id="PF01436">
    <property type="entry name" value="NHL"/>
    <property type="match status" value="4"/>
</dbReference>
<dbReference type="PROSITE" id="PS51125">
    <property type="entry name" value="NHL"/>
    <property type="match status" value="5"/>
</dbReference>
<proteinExistence type="predicted"/>
<evidence type="ECO:0000259" key="4">
    <source>
        <dbReference type="PROSITE" id="PS50093"/>
    </source>
</evidence>
<dbReference type="InterPro" id="IPR011042">
    <property type="entry name" value="6-blade_b-propeller_TolB-like"/>
</dbReference>
<gene>
    <name evidence="5" type="ORF">RG963_00475</name>
</gene>
<comment type="caution">
    <text evidence="5">The sequence shown here is derived from an EMBL/GenBank/DDBJ whole genome shotgun (WGS) entry which is preliminary data.</text>
</comment>
<dbReference type="InterPro" id="IPR013783">
    <property type="entry name" value="Ig-like_fold"/>
</dbReference>
<dbReference type="Gene3D" id="2.60.40.10">
    <property type="entry name" value="Immunoglobulins"/>
    <property type="match status" value="4"/>
</dbReference>
<dbReference type="SUPFAM" id="SSF49299">
    <property type="entry name" value="PKD domain"/>
    <property type="match status" value="4"/>
</dbReference>
<dbReference type="PROSITE" id="PS50093">
    <property type="entry name" value="PKD"/>
    <property type="match status" value="4"/>
</dbReference>
<feature type="domain" description="PKD" evidence="4">
    <location>
        <begin position="386"/>
        <end position="465"/>
    </location>
</feature>
<organism evidence="5 6">
    <name type="scientific">Methanosarcina baikalica</name>
    <dbReference type="NCBI Taxonomy" id="3073890"/>
    <lineage>
        <taxon>Archaea</taxon>
        <taxon>Methanobacteriati</taxon>
        <taxon>Methanobacteriota</taxon>
        <taxon>Stenosarchaea group</taxon>
        <taxon>Methanomicrobia</taxon>
        <taxon>Methanosarcinales</taxon>
        <taxon>Methanosarcinaceae</taxon>
        <taxon>Methanosarcina</taxon>
    </lineage>
</organism>
<protein>
    <submittedName>
        <fullName evidence="5">PKD domain-containing protein</fullName>
    </submittedName>
</protein>
<sequence>MIILFLGLMSASITHAETYSFVTKWGSSGNGAGQFYRPCAIVANPSGYVYVADKENARVQEFNSNGKFINQWGSTGNVSIFQANGVAVDSSGDVYIEDSTWNHIAKFDRNGNVITQFGSRGSGNGQFKEPSGVAVDSSGNVYVSDSGNNRIEKFNSNGNYLMQWGTKGVSNGQFNNPVDVVLDSLDNVYVADNGNHCIKKFDSNGNYLMQLGSFGNGDGQLNYIQGVGVDSSGNIYVADKGSDRIQKFDSDGNYITQWGSYGTNDGQFNDPADIAVDSSGNAYVADKNNDRIQKFALKNPPVPGFTSNVTKGYAPLYVQFTDTSTGTPTSWTWNFGDGTNSTVQNPIHKYSSAGSYTVVLTATNAAGSNKTTKTNYIKVTAAPPKPVANFISNVTSGNVPLNVAFTDKSSGTPTKWKWTFGDGTNSTVKNPTHAYSKVGIYTVALTATNAAGSNTTTKTNYIKVTAIIKPVASFTSDATSGNVPLNVAFTDKSSGTPTKWKWTFGDGTNSTQQNTTHTYSAAGNYTVSLKATNAAGSNTTTKTNYIKVTAAPPNPVAAFSATPISGNAPLNVSFTDTSIGTPTKWKWDFGDLKASKVQNPSHIYKKAGTYTVSLTVKNKNGINTTTKANYIKVIKK</sequence>
<feature type="domain" description="PKD" evidence="4">
    <location>
        <begin position="470"/>
        <end position="553"/>
    </location>
</feature>
<dbReference type="CDD" id="cd00146">
    <property type="entry name" value="PKD"/>
    <property type="match status" value="4"/>
</dbReference>
<dbReference type="EMBL" id="JAVKPK010000001">
    <property type="protein sequence ID" value="MDR7664279.1"/>
    <property type="molecule type" value="Genomic_DNA"/>
</dbReference>
<evidence type="ECO:0000256" key="1">
    <source>
        <dbReference type="ARBA" id="ARBA00022729"/>
    </source>
</evidence>
<dbReference type="SUPFAM" id="SSF63829">
    <property type="entry name" value="Calcium-dependent phosphotriesterase"/>
    <property type="match status" value="1"/>
</dbReference>
<dbReference type="InterPro" id="IPR035986">
    <property type="entry name" value="PKD_dom_sf"/>
</dbReference>
<name>A0ABU2CX11_9EURY</name>
<dbReference type="InterPro" id="IPR022409">
    <property type="entry name" value="PKD/Chitinase_dom"/>
</dbReference>
<dbReference type="InterPro" id="IPR000601">
    <property type="entry name" value="PKD_dom"/>
</dbReference>
<dbReference type="Gene3D" id="2.120.10.30">
    <property type="entry name" value="TolB, C-terminal domain"/>
    <property type="match status" value="2"/>
</dbReference>
<evidence type="ECO:0000256" key="2">
    <source>
        <dbReference type="ARBA" id="ARBA00022737"/>
    </source>
</evidence>
<evidence type="ECO:0000313" key="5">
    <source>
        <dbReference type="EMBL" id="MDR7664279.1"/>
    </source>
</evidence>
<reference evidence="6" key="1">
    <citation type="submission" date="2023-07" db="EMBL/GenBank/DDBJ databases">
        <title>Whole-genome sequencing of a new Methanosarcina sp. Z-7115.</title>
        <authorList>
            <person name="Zhilina T.N."/>
            <person name="Merkel A.Y."/>
        </authorList>
    </citation>
    <scope>NUCLEOTIDE SEQUENCE [LARGE SCALE GENOMIC DNA]</scope>
    <source>
        <strain evidence="6">Z-7115</strain>
    </source>
</reference>
<dbReference type="Proteomes" id="UP001246244">
    <property type="component" value="Unassembled WGS sequence"/>
</dbReference>
<feature type="domain" description="PKD" evidence="4">
    <location>
        <begin position="555"/>
        <end position="636"/>
    </location>
</feature>
<evidence type="ECO:0000256" key="3">
    <source>
        <dbReference type="ARBA" id="ARBA00023180"/>
    </source>
</evidence>
<dbReference type="Gene3D" id="2.40.10.500">
    <property type="match status" value="1"/>
</dbReference>
<dbReference type="InterPro" id="IPR001258">
    <property type="entry name" value="NHL_repeat"/>
</dbReference>
<keyword evidence="6" id="KW-1185">Reference proteome</keyword>
<keyword evidence="2" id="KW-0677">Repeat</keyword>
<dbReference type="RefSeq" id="WP_310574307.1">
    <property type="nucleotide sequence ID" value="NZ_JAVKPK010000001.1"/>
</dbReference>
<feature type="domain" description="PKD" evidence="4">
    <location>
        <begin position="301"/>
        <end position="384"/>
    </location>
</feature>